<dbReference type="InterPro" id="IPR044068">
    <property type="entry name" value="CB"/>
</dbReference>
<dbReference type="InterPro" id="IPR010998">
    <property type="entry name" value="Integrase_recombinase_N"/>
</dbReference>
<evidence type="ECO:0000259" key="6">
    <source>
        <dbReference type="PROSITE" id="PS51898"/>
    </source>
</evidence>
<dbReference type="InterPro" id="IPR050808">
    <property type="entry name" value="Phage_Integrase"/>
</dbReference>
<dbReference type="Gene3D" id="1.10.150.130">
    <property type="match status" value="1"/>
</dbReference>
<gene>
    <name evidence="8" type="ORF">GCM10022254_24630</name>
</gene>
<evidence type="ECO:0000256" key="5">
    <source>
        <dbReference type="PROSITE-ProRule" id="PRU01248"/>
    </source>
</evidence>
<dbReference type="PROSITE" id="PS51900">
    <property type="entry name" value="CB"/>
    <property type="match status" value="1"/>
</dbReference>
<evidence type="ECO:0000256" key="2">
    <source>
        <dbReference type="ARBA" id="ARBA00022908"/>
    </source>
</evidence>
<dbReference type="InterPro" id="IPR011010">
    <property type="entry name" value="DNA_brk_join_enz"/>
</dbReference>
<accession>A0ABP8BY77</accession>
<dbReference type="PANTHER" id="PTHR30629:SF2">
    <property type="entry name" value="PROPHAGE INTEGRASE INTS-RELATED"/>
    <property type="match status" value="1"/>
</dbReference>
<reference evidence="9" key="1">
    <citation type="journal article" date="2019" name="Int. J. Syst. Evol. Microbiol.">
        <title>The Global Catalogue of Microorganisms (GCM) 10K type strain sequencing project: providing services to taxonomists for standard genome sequencing and annotation.</title>
        <authorList>
            <consortium name="The Broad Institute Genomics Platform"/>
            <consortium name="The Broad Institute Genome Sequencing Center for Infectious Disease"/>
            <person name="Wu L."/>
            <person name="Ma J."/>
        </authorList>
    </citation>
    <scope>NUCLEOTIDE SEQUENCE [LARGE SCALE GENOMIC DNA]</scope>
    <source>
        <strain evidence="9">JCM 17440</strain>
    </source>
</reference>
<evidence type="ECO:0000256" key="4">
    <source>
        <dbReference type="ARBA" id="ARBA00023172"/>
    </source>
</evidence>
<sequence length="380" mass="42292">MASVLINGFSGSIYREGKGYTGVLDLGCHPNGKRNRPKRKGATKAAVKDKLTKLAEDLQKGHKPRADKTVTQVVTEYIDDLERQGRAPKTIEGLRSWNRNHIVKIGALKVKSELTPTHVSDWLIDLAENHASSTIANVHGLLSSALDRAIVHDIVNRNVSRMVRNIQGKNDGRESKSFTPDQVRVILARASAEVPFRVRFGAYVILALTSGLRGDELNGLKWYGLDLDAGTVSVVRADRHNGKTKTEQSFRSQELAAIAIPVLKAWREIQAKEFAAFGGTVTDETPVFTRPDGTPYTQRTARYEFRKVLEIAGIEDSEAWTVRETRTTFVSVMSHNGVPREVIADICGHTVRTLERHYRKVLRPVHRQSADVINSVFRAA</sequence>
<keyword evidence="3 5" id="KW-0238">DNA-binding</keyword>
<name>A0ABP8BY77_9ACTN</name>
<proteinExistence type="inferred from homology"/>
<evidence type="ECO:0000313" key="9">
    <source>
        <dbReference type="Proteomes" id="UP001501710"/>
    </source>
</evidence>
<dbReference type="PANTHER" id="PTHR30629">
    <property type="entry name" value="PROPHAGE INTEGRASE"/>
    <property type="match status" value="1"/>
</dbReference>
<dbReference type="InterPro" id="IPR013762">
    <property type="entry name" value="Integrase-like_cat_sf"/>
</dbReference>
<evidence type="ECO:0000256" key="1">
    <source>
        <dbReference type="ARBA" id="ARBA00008857"/>
    </source>
</evidence>
<feature type="domain" description="Tyr recombinase" evidence="6">
    <location>
        <begin position="173"/>
        <end position="372"/>
    </location>
</feature>
<dbReference type="InterPro" id="IPR002104">
    <property type="entry name" value="Integrase_catalytic"/>
</dbReference>
<dbReference type="PROSITE" id="PS51898">
    <property type="entry name" value="TYR_RECOMBINASE"/>
    <property type="match status" value="1"/>
</dbReference>
<protein>
    <recommendedName>
        <fullName evidence="10">Integrase</fullName>
    </recommendedName>
</protein>
<organism evidence="8 9">
    <name type="scientific">Actinomadura meridiana</name>
    <dbReference type="NCBI Taxonomy" id="559626"/>
    <lineage>
        <taxon>Bacteria</taxon>
        <taxon>Bacillati</taxon>
        <taxon>Actinomycetota</taxon>
        <taxon>Actinomycetes</taxon>
        <taxon>Streptosporangiales</taxon>
        <taxon>Thermomonosporaceae</taxon>
        <taxon>Actinomadura</taxon>
    </lineage>
</organism>
<keyword evidence="9" id="KW-1185">Reference proteome</keyword>
<dbReference type="EMBL" id="BAABAS010000005">
    <property type="protein sequence ID" value="GAA4230252.1"/>
    <property type="molecule type" value="Genomic_DNA"/>
</dbReference>
<dbReference type="SUPFAM" id="SSF56349">
    <property type="entry name" value="DNA breaking-rejoining enzymes"/>
    <property type="match status" value="1"/>
</dbReference>
<evidence type="ECO:0000313" key="8">
    <source>
        <dbReference type="EMBL" id="GAA4230252.1"/>
    </source>
</evidence>
<comment type="similarity">
    <text evidence="1">Belongs to the 'phage' integrase family.</text>
</comment>
<dbReference type="Pfam" id="PF00589">
    <property type="entry name" value="Phage_integrase"/>
    <property type="match status" value="1"/>
</dbReference>
<comment type="caution">
    <text evidence="8">The sequence shown here is derived from an EMBL/GenBank/DDBJ whole genome shotgun (WGS) entry which is preliminary data.</text>
</comment>
<keyword evidence="2" id="KW-0229">DNA integration</keyword>
<feature type="domain" description="Core-binding (CB)" evidence="7">
    <location>
        <begin position="68"/>
        <end position="150"/>
    </location>
</feature>
<evidence type="ECO:0000259" key="7">
    <source>
        <dbReference type="PROSITE" id="PS51900"/>
    </source>
</evidence>
<dbReference type="Gene3D" id="1.10.443.10">
    <property type="entry name" value="Intergrase catalytic core"/>
    <property type="match status" value="1"/>
</dbReference>
<dbReference type="Proteomes" id="UP001501710">
    <property type="component" value="Unassembled WGS sequence"/>
</dbReference>
<evidence type="ECO:0008006" key="10">
    <source>
        <dbReference type="Google" id="ProtNLM"/>
    </source>
</evidence>
<evidence type="ECO:0000256" key="3">
    <source>
        <dbReference type="ARBA" id="ARBA00023125"/>
    </source>
</evidence>
<keyword evidence="4" id="KW-0233">DNA recombination</keyword>